<dbReference type="Gramene" id="LPERR11G02600.1">
    <property type="protein sequence ID" value="LPERR11G02600.1"/>
    <property type="gene ID" value="LPERR11G02600"/>
</dbReference>
<feature type="compositionally biased region" description="Acidic residues" evidence="1">
    <location>
        <begin position="165"/>
        <end position="178"/>
    </location>
</feature>
<feature type="region of interest" description="Disordered" evidence="1">
    <location>
        <begin position="24"/>
        <end position="139"/>
    </location>
</feature>
<evidence type="ECO:0000256" key="1">
    <source>
        <dbReference type="SAM" id="MobiDB-lite"/>
    </source>
</evidence>
<feature type="compositionally biased region" description="Polar residues" evidence="1">
    <location>
        <begin position="124"/>
        <end position="136"/>
    </location>
</feature>
<protein>
    <recommendedName>
        <fullName evidence="2">Synergin gamma C-terminal domain-containing protein</fullName>
    </recommendedName>
</protein>
<reference evidence="3 4" key="1">
    <citation type="submission" date="2012-08" db="EMBL/GenBank/DDBJ databases">
        <title>Oryza genome evolution.</title>
        <authorList>
            <person name="Wing R.A."/>
        </authorList>
    </citation>
    <scope>NUCLEOTIDE SEQUENCE</scope>
</reference>
<dbReference type="EnsemblPlants" id="LPERR11G02600.1">
    <property type="protein sequence ID" value="LPERR11G02600.1"/>
    <property type="gene ID" value="LPERR11G02600"/>
</dbReference>
<evidence type="ECO:0000313" key="3">
    <source>
        <dbReference type="EnsemblPlants" id="LPERR11G02600.1"/>
    </source>
</evidence>
<dbReference type="eggNOG" id="ENOG502QRFB">
    <property type="taxonomic scope" value="Eukaryota"/>
</dbReference>
<feature type="region of interest" description="Disordered" evidence="1">
    <location>
        <begin position="160"/>
        <end position="200"/>
    </location>
</feature>
<dbReference type="PANTHER" id="PTHR35701:SF1">
    <property type="entry name" value="OS11G0148400 PROTEIN"/>
    <property type="match status" value="1"/>
</dbReference>
<reference evidence="3" key="3">
    <citation type="submission" date="2015-04" db="UniProtKB">
        <authorList>
            <consortium name="EnsemblPlants"/>
        </authorList>
    </citation>
    <scope>IDENTIFICATION</scope>
</reference>
<feature type="domain" description="Synergin gamma C-terminal" evidence="2">
    <location>
        <begin position="441"/>
        <end position="627"/>
    </location>
</feature>
<dbReference type="Proteomes" id="UP000032180">
    <property type="component" value="Chromosome 11"/>
</dbReference>
<name>A0A0D9XP23_9ORYZ</name>
<evidence type="ECO:0000259" key="2">
    <source>
        <dbReference type="Pfam" id="PF25999"/>
    </source>
</evidence>
<feature type="compositionally biased region" description="Low complexity" evidence="1">
    <location>
        <begin position="181"/>
        <end position="191"/>
    </location>
</feature>
<proteinExistence type="predicted"/>
<organism evidence="3 4">
    <name type="scientific">Leersia perrieri</name>
    <dbReference type="NCBI Taxonomy" id="77586"/>
    <lineage>
        <taxon>Eukaryota</taxon>
        <taxon>Viridiplantae</taxon>
        <taxon>Streptophyta</taxon>
        <taxon>Embryophyta</taxon>
        <taxon>Tracheophyta</taxon>
        <taxon>Spermatophyta</taxon>
        <taxon>Magnoliopsida</taxon>
        <taxon>Liliopsida</taxon>
        <taxon>Poales</taxon>
        <taxon>Poaceae</taxon>
        <taxon>BOP clade</taxon>
        <taxon>Oryzoideae</taxon>
        <taxon>Oryzeae</taxon>
        <taxon>Oryzinae</taxon>
        <taxon>Leersia</taxon>
    </lineage>
</organism>
<dbReference type="STRING" id="77586.A0A0D9XP23"/>
<dbReference type="Pfam" id="PF25999">
    <property type="entry name" value="SYNRG_C"/>
    <property type="match status" value="1"/>
</dbReference>
<dbReference type="InterPro" id="IPR059024">
    <property type="entry name" value="SYNRG_C"/>
</dbReference>
<evidence type="ECO:0000313" key="4">
    <source>
        <dbReference type="Proteomes" id="UP000032180"/>
    </source>
</evidence>
<accession>A0A0D9XP23</accession>
<dbReference type="AlphaFoldDB" id="A0A0D9XP23"/>
<keyword evidence="4" id="KW-1185">Reference proteome</keyword>
<reference evidence="4" key="2">
    <citation type="submission" date="2013-12" db="EMBL/GenBank/DDBJ databases">
        <authorList>
            <person name="Yu Y."/>
            <person name="Lee S."/>
            <person name="de Baynast K."/>
            <person name="Wissotski M."/>
            <person name="Liu L."/>
            <person name="Talag J."/>
            <person name="Goicoechea J."/>
            <person name="Angelova A."/>
            <person name="Jetty R."/>
            <person name="Kudrna D."/>
            <person name="Golser W."/>
            <person name="Rivera L."/>
            <person name="Zhang J."/>
            <person name="Wing R."/>
        </authorList>
    </citation>
    <scope>NUCLEOTIDE SEQUENCE</scope>
</reference>
<dbReference type="PANTHER" id="PTHR35701">
    <property type="entry name" value="OS11G0148400 PROTEIN"/>
    <property type="match status" value="1"/>
</dbReference>
<sequence length="634" mass="69478">MDAVAFPPPPAPFLDDADFDFGDFAFAPPATDPHPPPATFAAFDDDWGDPHPAAAAFDDDWGDFVDSRLGSSPDGESATPAEKPSSWEKPRGPLPLSLFGADDEEDEGPTESPPPPTATATDTVQQGVTHAASNGSKPGDLKDLIAGLYGSQPLSSSLDAVEVGTQEEEDGDGFGDDGWEFKAAPSSSDAGQDGGGQRTHGDIIEDIQKSMGSHQEDWSLFTGVDENLNHLQSTDHVGTRESTVQSVKALSYFPPNNAAILDLYKESEMIDAVHMMQSSSESVQSSSDMFSSTEMNSSFETDESHSIKSASDRILIDFYHRLRKESLTVISQYNEDFKGGKKNFMLSDEKNEVTEIEREIQEICEKLQDSLLTKDFCKDEQPSKDVCISELLNSAKEDHLKEFDQEYRLTETIAMALEDMSSAVELYKHSVSTLRTLELASKEEQYDYVRAWYSMLLCCAQELQHGAMLWQESCRANVDDTVISQGAHCFIALGEIYRVAQILHLSLQSFKPWVLADPGMLSKMLVCWNNCINSWTSGLGTALALVVDSSNSDAPVATVLLQSIINIDEIEVANLQSSPPSDRMTCKLTLLPTSLVPGMEVVIWDGDHYFVKVANLWANRISSNSPQFSATRVA</sequence>